<evidence type="ECO:0000256" key="4">
    <source>
        <dbReference type="ARBA" id="ARBA00022519"/>
    </source>
</evidence>
<keyword evidence="9" id="KW-0645">Protease</keyword>
<name>A0A1F5V5L6_9BACT</name>
<dbReference type="GO" id="GO:0004190">
    <property type="term" value="F:aspartic-type endopeptidase activity"/>
    <property type="evidence" value="ECO:0007669"/>
    <property type="project" value="UniProtKB-EC"/>
</dbReference>
<evidence type="ECO:0000256" key="8">
    <source>
        <dbReference type="RuleBase" id="RU003793"/>
    </source>
</evidence>
<feature type="transmembrane region" description="Helical" evidence="10">
    <location>
        <begin position="132"/>
        <end position="152"/>
    </location>
</feature>
<protein>
    <recommendedName>
        <fullName evidence="9">Prepilin leader peptidase/N-methyltransferase</fullName>
        <ecNumber evidence="9">2.1.1.-</ecNumber>
        <ecNumber evidence="9">3.4.23.43</ecNumber>
    </recommendedName>
</protein>
<dbReference type="InterPro" id="IPR050882">
    <property type="entry name" value="Prepilin_peptidase/N-MTase"/>
</dbReference>
<dbReference type="GO" id="GO:0005886">
    <property type="term" value="C:plasma membrane"/>
    <property type="evidence" value="ECO:0007669"/>
    <property type="project" value="UniProtKB-SubCell"/>
</dbReference>
<feature type="transmembrane region" description="Helical" evidence="10">
    <location>
        <begin position="14"/>
        <end position="34"/>
    </location>
</feature>
<comment type="catalytic activity">
    <reaction evidence="9">
        <text>Typically cleaves a -Gly-|-Phe- bond to release an N-terminal, basic peptide of 5-8 residues from type IV prepilin, and then N-methylates the new N-terminal amino group, the methyl donor being S-adenosyl-L-methionine.</text>
        <dbReference type="EC" id="3.4.23.43"/>
    </reaction>
</comment>
<evidence type="ECO:0000256" key="2">
    <source>
        <dbReference type="ARBA" id="ARBA00005801"/>
    </source>
</evidence>
<keyword evidence="9" id="KW-0511">Multifunctional enzyme</keyword>
<evidence type="ECO:0000256" key="9">
    <source>
        <dbReference type="RuleBase" id="RU003794"/>
    </source>
</evidence>
<evidence type="ECO:0000259" key="12">
    <source>
        <dbReference type="Pfam" id="PF06750"/>
    </source>
</evidence>
<keyword evidence="4" id="KW-0997">Cell inner membrane</keyword>
<feature type="domain" description="Prepilin peptidase A24 N-terminal" evidence="12">
    <location>
        <begin position="18"/>
        <end position="100"/>
    </location>
</feature>
<keyword evidence="9" id="KW-0808">Transferase</keyword>
<keyword evidence="6 10" id="KW-1133">Transmembrane helix</keyword>
<evidence type="ECO:0000313" key="14">
    <source>
        <dbReference type="Proteomes" id="UP000178943"/>
    </source>
</evidence>
<evidence type="ECO:0000259" key="11">
    <source>
        <dbReference type="Pfam" id="PF01478"/>
    </source>
</evidence>
<feature type="transmembrane region" description="Helical" evidence="10">
    <location>
        <begin position="199"/>
        <end position="221"/>
    </location>
</feature>
<accession>A0A1F5V5L6</accession>
<dbReference type="GO" id="GO:0006465">
    <property type="term" value="P:signal peptide processing"/>
    <property type="evidence" value="ECO:0007669"/>
    <property type="project" value="TreeGrafter"/>
</dbReference>
<dbReference type="EMBL" id="MFGW01000233">
    <property type="protein sequence ID" value="OGF58695.1"/>
    <property type="molecule type" value="Genomic_DNA"/>
</dbReference>
<dbReference type="EC" id="3.4.23.43" evidence="9"/>
<keyword evidence="7 10" id="KW-0472">Membrane</keyword>
<gene>
    <name evidence="13" type="ORF">A2Y62_12920</name>
</gene>
<evidence type="ECO:0000256" key="3">
    <source>
        <dbReference type="ARBA" id="ARBA00022475"/>
    </source>
</evidence>
<dbReference type="STRING" id="1817863.A2Y62_12920"/>
<sequence length="252" mass="28142">MEILSEISLIYKQIYFFLVGAVIGSFLNVCIYRVPRSISIVFPASHCPHCRYEIPFYLNIPIIGWLLIMGKCRNCRAKISILYPLIEAISGINCMILYTNYGISIDLIFLACFTSMCIVLAFIDLEHYILPDVITIPMILLGLLYSLVSVHITFLDSLLGGLSGSFLLLFIYFVYLWLRKQEGMGMGDVKMIAGIGAFVGLKGMLLTLFLSVISGAIAGLFVMLRRSSFKLDIALPFGFFLGLVSLITIHYG</sequence>
<evidence type="ECO:0000256" key="10">
    <source>
        <dbReference type="SAM" id="Phobius"/>
    </source>
</evidence>
<dbReference type="Proteomes" id="UP000178943">
    <property type="component" value="Unassembled WGS sequence"/>
</dbReference>
<keyword evidence="9" id="KW-0489">Methyltransferase</keyword>
<comment type="caution">
    <text evidence="13">The sequence shown here is derived from an EMBL/GenBank/DDBJ whole genome shotgun (WGS) entry which is preliminary data.</text>
</comment>
<feature type="non-terminal residue" evidence="13">
    <location>
        <position position="252"/>
    </location>
</feature>
<organism evidence="13 14">
    <name type="scientific">Candidatus Fischerbacteria bacterium RBG_13_37_8</name>
    <dbReference type="NCBI Taxonomy" id="1817863"/>
    <lineage>
        <taxon>Bacteria</taxon>
        <taxon>Candidatus Fischeribacteriota</taxon>
    </lineage>
</organism>
<evidence type="ECO:0000256" key="5">
    <source>
        <dbReference type="ARBA" id="ARBA00022692"/>
    </source>
</evidence>
<comment type="subcellular location">
    <subcellularLocation>
        <location evidence="1">Cell inner membrane</location>
        <topology evidence="1">Multi-pass membrane protein</topology>
    </subcellularLocation>
    <subcellularLocation>
        <location evidence="9">Cell membrane</location>
        <topology evidence="9">Multi-pass membrane protein</topology>
    </subcellularLocation>
</comment>
<feature type="transmembrane region" description="Helical" evidence="10">
    <location>
        <begin position="107"/>
        <end position="125"/>
    </location>
</feature>
<feature type="transmembrane region" description="Helical" evidence="10">
    <location>
        <begin position="54"/>
        <end position="70"/>
    </location>
</feature>
<feature type="transmembrane region" description="Helical" evidence="10">
    <location>
        <begin position="233"/>
        <end position="251"/>
    </location>
</feature>
<dbReference type="Gene3D" id="1.20.120.1220">
    <property type="match status" value="1"/>
</dbReference>
<dbReference type="GO" id="GO:0032259">
    <property type="term" value="P:methylation"/>
    <property type="evidence" value="ECO:0007669"/>
    <property type="project" value="UniProtKB-KW"/>
</dbReference>
<dbReference type="InterPro" id="IPR014032">
    <property type="entry name" value="Peptidase_A24A_bac"/>
</dbReference>
<comment type="similarity">
    <text evidence="2 8">Belongs to the peptidase A24 family.</text>
</comment>
<dbReference type="AlphaFoldDB" id="A0A1F5V5L6"/>
<dbReference type="Pfam" id="PF01478">
    <property type="entry name" value="Peptidase_A24"/>
    <property type="match status" value="1"/>
</dbReference>
<keyword evidence="3" id="KW-1003">Cell membrane</keyword>
<evidence type="ECO:0000256" key="6">
    <source>
        <dbReference type="ARBA" id="ARBA00022989"/>
    </source>
</evidence>
<dbReference type="PRINTS" id="PR00864">
    <property type="entry name" value="PREPILNPTASE"/>
</dbReference>
<evidence type="ECO:0000313" key="13">
    <source>
        <dbReference type="EMBL" id="OGF58695.1"/>
    </source>
</evidence>
<dbReference type="InterPro" id="IPR010627">
    <property type="entry name" value="Prepilin_pept_A24_N"/>
</dbReference>
<dbReference type="GO" id="GO:0008168">
    <property type="term" value="F:methyltransferase activity"/>
    <property type="evidence" value="ECO:0007669"/>
    <property type="project" value="UniProtKB-KW"/>
</dbReference>
<keyword evidence="5 9" id="KW-0812">Transmembrane</keyword>
<evidence type="ECO:0000256" key="1">
    <source>
        <dbReference type="ARBA" id="ARBA00004429"/>
    </source>
</evidence>
<feature type="transmembrane region" description="Helical" evidence="10">
    <location>
        <begin position="158"/>
        <end position="178"/>
    </location>
</feature>
<dbReference type="PANTHER" id="PTHR30487:SF0">
    <property type="entry name" value="PREPILIN LEADER PEPTIDASE_N-METHYLTRANSFERASE-RELATED"/>
    <property type="match status" value="1"/>
</dbReference>
<reference evidence="13 14" key="1">
    <citation type="journal article" date="2016" name="Nat. Commun.">
        <title>Thousands of microbial genomes shed light on interconnected biogeochemical processes in an aquifer system.</title>
        <authorList>
            <person name="Anantharaman K."/>
            <person name="Brown C.T."/>
            <person name="Hug L.A."/>
            <person name="Sharon I."/>
            <person name="Castelle C.J."/>
            <person name="Probst A.J."/>
            <person name="Thomas B.C."/>
            <person name="Singh A."/>
            <person name="Wilkins M.J."/>
            <person name="Karaoz U."/>
            <person name="Brodie E.L."/>
            <person name="Williams K.H."/>
            <person name="Hubbard S.S."/>
            <person name="Banfield J.F."/>
        </authorList>
    </citation>
    <scope>NUCLEOTIDE SEQUENCE [LARGE SCALE GENOMIC DNA]</scope>
</reference>
<dbReference type="Pfam" id="PF06750">
    <property type="entry name" value="A24_N_bact"/>
    <property type="match status" value="1"/>
</dbReference>
<comment type="function">
    <text evidence="9">Plays an essential role in type IV pili and type II pseudopili formation by proteolytically removing the leader sequence from substrate proteins and subsequently monomethylating the alpha-amino group of the newly exposed N-terminal phenylalanine.</text>
</comment>
<keyword evidence="9" id="KW-0378">Hydrolase</keyword>
<dbReference type="EC" id="2.1.1.-" evidence="9"/>
<proteinExistence type="inferred from homology"/>
<dbReference type="PANTHER" id="PTHR30487">
    <property type="entry name" value="TYPE 4 PREPILIN-LIKE PROTEINS LEADER PEPTIDE-PROCESSING ENZYME"/>
    <property type="match status" value="1"/>
</dbReference>
<evidence type="ECO:0000256" key="7">
    <source>
        <dbReference type="ARBA" id="ARBA00023136"/>
    </source>
</evidence>
<feature type="domain" description="Prepilin type IV endopeptidase peptidase" evidence="11">
    <location>
        <begin position="113"/>
        <end position="220"/>
    </location>
</feature>
<dbReference type="InterPro" id="IPR000045">
    <property type="entry name" value="Prepilin_IV_endopep_pep"/>
</dbReference>